<comment type="similarity">
    <text evidence="1">Belongs to the peptidase C14B family.</text>
</comment>
<dbReference type="GO" id="GO:0005737">
    <property type="term" value="C:cytoplasm"/>
    <property type="evidence" value="ECO:0007669"/>
    <property type="project" value="TreeGrafter"/>
</dbReference>
<dbReference type="Proteomes" id="UP001175228">
    <property type="component" value="Unassembled WGS sequence"/>
</dbReference>
<evidence type="ECO:0000256" key="2">
    <source>
        <dbReference type="ARBA" id="ARBA00022703"/>
    </source>
</evidence>
<dbReference type="GO" id="GO:0006915">
    <property type="term" value="P:apoptotic process"/>
    <property type="evidence" value="ECO:0007669"/>
    <property type="project" value="UniProtKB-KW"/>
</dbReference>
<evidence type="ECO:0000256" key="1">
    <source>
        <dbReference type="ARBA" id="ARBA00009005"/>
    </source>
</evidence>
<feature type="domain" description="Peptidase C14 caspase" evidence="4">
    <location>
        <begin position="3"/>
        <end position="255"/>
    </location>
</feature>
<sequence length="290" mass="32171">QTWAVLVGIDGYKTPLRGCVADAHMFEEYLINVLHVPKEQIQCLLGNRPDDTSTHIPFDKSHPTRTNIIDTLLGLSTNPKINKGDSIIIYFSGHGSSYYCPDCYSTIFQSPAPEALCPIDRGIPDAQGTGIPDISDREINNILTHIYDAKDARITVILDCCHGGGITRAPFSGSARTTESLPYGSFIRMLDSAKERMGDWHGYRDVWAEDWIPNMASHVVLAACKDYEFAKEWKDENGYSGVFTKALVNALKAGSFENEATYFNLLAALPIVNGQTPVLAGNRVHERLWF</sequence>
<keyword evidence="3" id="KW-0788">Thiol protease</keyword>
<keyword evidence="3" id="KW-0645">Protease</keyword>
<organism evidence="6 7">
    <name type="scientific">Armillaria luteobubalina</name>
    <dbReference type="NCBI Taxonomy" id="153913"/>
    <lineage>
        <taxon>Eukaryota</taxon>
        <taxon>Fungi</taxon>
        <taxon>Dikarya</taxon>
        <taxon>Basidiomycota</taxon>
        <taxon>Agaricomycotina</taxon>
        <taxon>Agaricomycetes</taxon>
        <taxon>Agaricomycetidae</taxon>
        <taxon>Agaricales</taxon>
        <taxon>Marasmiineae</taxon>
        <taxon>Physalacriaceae</taxon>
        <taxon>Armillaria</taxon>
    </lineage>
</organism>
<evidence type="ECO:0000259" key="4">
    <source>
        <dbReference type="Pfam" id="PF00656"/>
    </source>
</evidence>
<protein>
    <submittedName>
        <fullName evidence="6">Peptidase C14, caspase domain-containing protein</fullName>
    </submittedName>
</protein>
<evidence type="ECO:0000313" key="6">
    <source>
        <dbReference type="EMBL" id="KAK0475003.1"/>
    </source>
</evidence>
<dbReference type="Pfam" id="PF00656">
    <property type="entry name" value="Peptidase_C14"/>
    <property type="match status" value="1"/>
</dbReference>
<dbReference type="PANTHER" id="PTHR48104">
    <property type="entry name" value="METACASPASE-4"/>
    <property type="match status" value="1"/>
</dbReference>
<dbReference type="AlphaFoldDB" id="A0AA39U5Y0"/>
<dbReference type="GO" id="GO:0006508">
    <property type="term" value="P:proteolysis"/>
    <property type="evidence" value="ECO:0007669"/>
    <property type="project" value="InterPro"/>
</dbReference>
<gene>
    <name evidence="6" type="ORF">EDD18DRAFT_1090287</name>
    <name evidence="5" type="ORF">EDD18DRAFT_1094749</name>
</gene>
<accession>A0AA39U5Y0</accession>
<comment type="caution">
    <text evidence="6">The sequence shown here is derived from an EMBL/GenBank/DDBJ whole genome shotgun (WGS) entry which is preliminary data.</text>
</comment>
<dbReference type="GO" id="GO:0004197">
    <property type="term" value="F:cysteine-type endopeptidase activity"/>
    <property type="evidence" value="ECO:0007669"/>
    <property type="project" value="InterPro"/>
</dbReference>
<dbReference type="EMBL" id="JAUEPU010000292">
    <property type="protein sequence ID" value="KAK0472116.1"/>
    <property type="molecule type" value="Genomic_DNA"/>
</dbReference>
<keyword evidence="7" id="KW-1185">Reference proteome</keyword>
<dbReference type="InterPro" id="IPR029030">
    <property type="entry name" value="Caspase-like_dom_sf"/>
</dbReference>
<dbReference type="SUPFAM" id="SSF52129">
    <property type="entry name" value="Caspase-like"/>
    <property type="match status" value="1"/>
</dbReference>
<reference evidence="6" key="1">
    <citation type="submission" date="2023-06" db="EMBL/GenBank/DDBJ databases">
        <authorList>
            <consortium name="Lawrence Berkeley National Laboratory"/>
            <person name="Ahrendt S."/>
            <person name="Sahu N."/>
            <person name="Indic B."/>
            <person name="Wong-Bajracharya J."/>
            <person name="Merenyi Z."/>
            <person name="Ke H.-M."/>
            <person name="Monk M."/>
            <person name="Kocsube S."/>
            <person name="Drula E."/>
            <person name="Lipzen A."/>
            <person name="Balint B."/>
            <person name="Henrissat B."/>
            <person name="Andreopoulos B."/>
            <person name="Martin F.M."/>
            <person name="Harder C.B."/>
            <person name="Rigling D."/>
            <person name="Ford K.L."/>
            <person name="Foster G.D."/>
            <person name="Pangilinan J."/>
            <person name="Papanicolaou A."/>
            <person name="Barry K."/>
            <person name="LaButti K."/>
            <person name="Viragh M."/>
            <person name="Koriabine M."/>
            <person name="Yan M."/>
            <person name="Riley R."/>
            <person name="Champramary S."/>
            <person name="Plett K.L."/>
            <person name="Tsai I.J."/>
            <person name="Slot J."/>
            <person name="Sipos G."/>
            <person name="Plett J."/>
            <person name="Nagy L.G."/>
            <person name="Grigoriev I.V."/>
        </authorList>
    </citation>
    <scope>NUCLEOTIDE SEQUENCE</scope>
    <source>
        <strain evidence="6">HWK02</strain>
    </source>
</reference>
<dbReference type="Gene3D" id="3.40.50.1460">
    <property type="match status" value="1"/>
</dbReference>
<dbReference type="EMBL" id="JAUEPU010000160">
    <property type="protein sequence ID" value="KAK0475003.1"/>
    <property type="molecule type" value="Genomic_DNA"/>
</dbReference>
<dbReference type="InterPro" id="IPR050452">
    <property type="entry name" value="Metacaspase"/>
</dbReference>
<keyword evidence="3" id="KW-0378">Hydrolase</keyword>
<feature type="non-terminal residue" evidence="6">
    <location>
        <position position="290"/>
    </location>
</feature>
<dbReference type="PANTHER" id="PTHR48104:SF30">
    <property type="entry name" value="METACASPASE-1"/>
    <property type="match status" value="1"/>
</dbReference>
<proteinExistence type="inferred from homology"/>
<name>A0AA39U5Y0_9AGAR</name>
<keyword evidence="2" id="KW-0053">Apoptosis</keyword>
<evidence type="ECO:0000256" key="3">
    <source>
        <dbReference type="ARBA" id="ARBA00022807"/>
    </source>
</evidence>
<dbReference type="InterPro" id="IPR011600">
    <property type="entry name" value="Pept_C14_caspase"/>
</dbReference>
<evidence type="ECO:0000313" key="5">
    <source>
        <dbReference type="EMBL" id="KAK0472116.1"/>
    </source>
</evidence>
<evidence type="ECO:0000313" key="7">
    <source>
        <dbReference type="Proteomes" id="UP001175228"/>
    </source>
</evidence>